<gene>
    <name evidence="2" type="ORF">L2A60_18660</name>
</gene>
<comment type="caution">
    <text evidence="2">The sequence shown here is derived from an EMBL/GenBank/DDBJ whole genome shotgun (WGS) entry which is preliminary data.</text>
</comment>
<accession>A0ABS9E108</accession>
<protein>
    <recommendedName>
        <fullName evidence="1">Plasmid replication protein C N-terminal domain-containing protein</fullName>
    </recommendedName>
</protein>
<sequence length="251" mass="28148">MTPHPSQIKNLNRHLIELGLITMRDSPNGKRYGRRDKAGRIIEAYGFDLSPLAVRQAEFRASAEKGRARFEAMRHWRRRATIAWKGIEQIAETAAELGLPAETWRQPAMEARQMARRLARIERLEELALGVATLERRQGEARERLEAALAAVRQLAASPPDSVKIGPRGPENWPYNTPTNQPFDPSDTVIAQEKSKSVSGGGKKPSAWDGLDAGNVAQTDWSGWRIGCPKNFFVFVSCFNMLVIRLTDYPT</sequence>
<feature type="domain" description="Plasmid replication protein C N-terminal" evidence="1">
    <location>
        <begin position="5"/>
        <end position="94"/>
    </location>
</feature>
<evidence type="ECO:0000313" key="2">
    <source>
        <dbReference type="EMBL" id="MCF3948682.1"/>
    </source>
</evidence>
<dbReference type="InterPro" id="IPR005090">
    <property type="entry name" value="RepC_N"/>
</dbReference>
<organism evidence="2 3">
    <name type="scientific">Acidiphilium iwatense</name>
    <dbReference type="NCBI Taxonomy" id="768198"/>
    <lineage>
        <taxon>Bacteria</taxon>
        <taxon>Pseudomonadati</taxon>
        <taxon>Pseudomonadota</taxon>
        <taxon>Alphaproteobacteria</taxon>
        <taxon>Acetobacterales</taxon>
        <taxon>Acidocellaceae</taxon>
        <taxon>Acidiphilium</taxon>
    </lineage>
</organism>
<evidence type="ECO:0000313" key="3">
    <source>
        <dbReference type="Proteomes" id="UP001521209"/>
    </source>
</evidence>
<dbReference type="RefSeq" id="WP_235705995.1">
    <property type="nucleotide sequence ID" value="NZ_JAKGBZ010000070.1"/>
</dbReference>
<dbReference type="Pfam" id="PF03428">
    <property type="entry name" value="RP-C"/>
    <property type="match status" value="1"/>
</dbReference>
<name>A0ABS9E108_9PROT</name>
<dbReference type="EMBL" id="JAKGBZ010000070">
    <property type="protein sequence ID" value="MCF3948682.1"/>
    <property type="molecule type" value="Genomic_DNA"/>
</dbReference>
<reference evidence="2 3" key="1">
    <citation type="submission" date="2022-01" db="EMBL/GenBank/DDBJ databases">
        <authorList>
            <person name="Won M."/>
            <person name="Kim S.-J."/>
            <person name="Kwon S.-W."/>
        </authorList>
    </citation>
    <scope>NUCLEOTIDE SEQUENCE [LARGE SCALE GENOMIC DNA]</scope>
    <source>
        <strain evidence="2 3">KCTC 23505</strain>
    </source>
</reference>
<proteinExistence type="predicted"/>
<keyword evidence="3" id="KW-1185">Reference proteome</keyword>
<evidence type="ECO:0000259" key="1">
    <source>
        <dbReference type="Pfam" id="PF03428"/>
    </source>
</evidence>
<dbReference type="Proteomes" id="UP001521209">
    <property type="component" value="Unassembled WGS sequence"/>
</dbReference>